<protein>
    <submittedName>
        <fullName evidence="2">Uncharacterized protein</fullName>
    </submittedName>
</protein>
<proteinExistence type="predicted"/>
<feature type="compositionally biased region" description="Polar residues" evidence="1">
    <location>
        <begin position="575"/>
        <end position="585"/>
    </location>
</feature>
<comment type="caution">
    <text evidence="2">The sequence shown here is derived from an EMBL/GenBank/DDBJ whole genome shotgun (WGS) entry which is preliminary data.</text>
</comment>
<sequence length="676" mass="80534">NEDYILLLLFVISNNQRLLENGHDNKKSYLHFEDSTKKYPNSIFKKLEKIKEDTYFKSSYNSYMFFDIKDYKFDIINIINSFKNIDNSYIINIIESLYALSYYSYFSIHIFIIIKNILIKQIHDMKVSNIITLFFSYLDLHFFDYSLYNIESNFYANDENSSKNDSNSKEVDSSASFKDALPFEGTMNVKMEKETTPNLNLHKDSATNLNLHPPKNDCFFLRNKLNSVYINMRNNFKTLTDEEKKKHVEELKAIMSQLKQNKKYFVENIYQNNDIISPEYIISMLYDYTNSNNEFYNKTSFISDSKLSNNQQNVSNSVINDKKKKEVSKKNIEINKKYEQNTTDYNFGYGNNTEENKNNFLKKKYTNLNENPILSCTKKTYNFEEIKNIVDNFGSEKPQKINLKNKSLSEKLEKKQYYENLLFLKYREYYKEDLVNLCLETLLKNTNYILNNYKQYKNCSIFFLSLFYNIFFPYTNNDIFIFFKSIQKNYNIYNKTKNYNNTHNFDNILKNIELSDLNDDTIKNVIGSKNLSHAFINTSKNTPHLIIPYLNILQHDNNFLNKAILNKKTEIENTQNYQVNNNQDTSTEKEPNQTNHNSDIINEYEYFINTYNSDYTMKKINIESIVPLNLLYKFFQLFNFNINNIQLIHLLNETNKENDFIEKSEENDNSEDLNCI</sequence>
<dbReference type="AlphaFoldDB" id="Q7RD86"/>
<name>Q7RD86_PLAYO</name>
<evidence type="ECO:0000313" key="3">
    <source>
        <dbReference type="Proteomes" id="UP000008553"/>
    </source>
</evidence>
<feature type="region of interest" description="Disordered" evidence="1">
    <location>
        <begin position="575"/>
        <end position="596"/>
    </location>
</feature>
<accession>Q7RD86</accession>
<dbReference type="InParanoid" id="Q7RD86"/>
<feature type="non-terminal residue" evidence="2">
    <location>
        <position position="1"/>
    </location>
</feature>
<reference evidence="2 3" key="1">
    <citation type="journal article" date="2002" name="Nature">
        <title>Genome sequence and comparative analysis of the model rodent malaria parasite Plasmodium yoelii yoelii.</title>
        <authorList>
            <person name="Carlton J.M."/>
            <person name="Angiuoli S.V."/>
            <person name="Suh B.B."/>
            <person name="Kooij T.W."/>
            <person name="Pertea M."/>
            <person name="Silva J.C."/>
            <person name="Ermolaeva M.D."/>
            <person name="Allen J.E."/>
            <person name="Selengut J.D."/>
            <person name="Koo H.L."/>
            <person name="Peterson J.D."/>
            <person name="Pop M."/>
            <person name="Kosack D.S."/>
            <person name="Shumway M.F."/>
            <person name="Bidwell S.L."/>
            <person name="Shallom S.J."/>
            <person name="van Aken S.E."/>
            <person name="Riedmuller S.B."/>
            <person name="Feldblyum T.V."/>
            <person name="Cho J.K."/>
            <person name="Quackenbush J."/>
            <person name="Sedegah M."/>
            <person name="Shoaibi A."/>
            <person name="Cummings L.M."/>
            <person name="Florens L."/>
            <person name="Yates J.R."/>
            <person name="Raine J.D."/>
            <person name="Sinden R.E."/>
            <person name="Harris M.A."/>
            <person name="Cunningham D.A."/>
            <person name="Preiser P.R."/>
            <person name="Bergman L.W."/>
            <person name="Vaidya A.B."/>
            <person name="van Lin L.H."/>
            <person name="Janse C.J."/>
            <person name="Waters A.P."/>
            <person name="Smith H.O."/>
            <person name="White O.R."/>
            <person name="Salzberg S.L."/>
            <person name="Venter J.C."/>
            <person name="Fraser C.M."/>
            <person name="Hoffman S.L."/>
            <person name="Gardner M.J."/>
            <person name="Carucci D.J."/>
        </authorList>
    </citation>
    <scope>NUCLEOTIDE SEQUENCE [LARGE SCALE GENOMIC DNA]</scope>
    <source>
        <strain evidence="2 3">17XNL</strain>
    </source>
</reference>
<gene>
    <name evidence="2" type="ORF">PY05538</name>
</gene>
<organism evidence="2 3">
    <name type="scientific">Plasmodium yoelii yoelii</name>
    <dbReference type="NCBI Taxonomy" id="73239"/>
    <lineage>
        <taxon>Eukaryota</taxon>
        <taxon>Sar</taxon>
        <taxon>Alveolata</taxon>
        <taxon>Apicomplexa</taxon>
        <taxon>Aconoidasida</taxon>
        <taxon>Haemosporida</taxon>
        <taxon>Plasmodiidae</taxon>
        <taxon>Plasmodium</taxon>
        <taxon>Plasmodium (Vinckeia)</taxon>
    </lineage>
</organism>
<dbReference type="PaxDb" id="73239-Q7RD86"/>
<dbReference type="Proteomes" id="UP000008553">
    <property type="component" value="Unassembled WGS sequence"/>
</dbReference>
<dbReference type="EMBL" id="AABL01001772">
    <property type="protein sequence ID" value="EAA17573.1"/>
    <property type="molecule type" value="Genomic_DNA"/>
</dbReference>
<dbReference type="STRING" id="73239.Q7RD86"/>
<evidence type="ECO:0000313" key="2">
    <source>
        <dbReference type="EMBL" id="EAA17573.1"/>
    </source>
</evidence>
<evidence type="ECO:0000256" key="1">
    <source>
        <dbReference type="SAM" id="MobiDB-lite"/>
    </source>
</evidence>
<keyword evidence="3" id="KW-1185">Reference proteome</keyword>